<feature type="compositionally biased region" description="Pro residues" evidence="1">
    <location>
        <begin position="110"/>
        <end position="130"/>
    </location>
</feature>
<feature type="region of interest" description="Disordered" evidence="1">
    <location>
        <begin position="109"/>
        <end position="130"/>
    </location>
</feature>
<organism evidence="3 4">
    <name type="scientific">Candidatus Methanodesulfokora washburnensis</name>
    <dbReference type="NCBI Taxonomy" id="2478471"/>
    <lineage>
        <taxon>Archaea</taxon>
        <taxon>Thermoproteota</taxon>
        <taxon>Candidatus Korarchaeia</taxon>
        <taxon>Candidatus Korarchaeia incertae sedis</taxon>
        <taxon>Candidatus Methanodesulfokora</taxon>
    </lineage>
</organism>
<comment type="caution">
    <text evidence="3">The sequence shown here is derived from an EMBL/GenBank/DDBJ whole genome shotgun (WGS) entry which is preliminary data.</text>
</comment>
<keyword evidence="3" id="KW-0645">Protease</keyword>
<keyword evidence="2" id="KW-0812">Transmembrane</keyword>
<name>A0A3R9X1F3_9CREN</name>
<dbReference type="AlphaFoldDB" id="A0A3R9X1F3"/>
<evidence type="ECO:0000256" key="1">
    <source>
        <dbReference type="SAM" id="MobiDB-lite"/>
    </source>
</evidence>
<evidence type="ECO:0000313" key="3">
    <source>
        <dbReference type="EMBL" id="RSN72962.1"/>
    </source>
</evidence>
<dbReference type="Proteomes" id="UP000277582">
    <property type="component" value="Unassembled WGS sequence"/>
</dbReference>
<reference evidence="3 4" key="1">
    <citation type="submission" date="2018-10" db="EMBL/GenBank/DDBJ databases">
        <title>Co-occurring genomic capacity for anaerobic methane metabolism and dissimilatory sulfite reduction discovered in the Korarchaeota.</title>
        <authorList>
            <person name="Mckay L.J."/>
            <person name="Dlakic M."/>
            <person name="Fields M.W."/>
            <person name="Delmont T.O."/>
            <person name="Eren A.M."/>
            <person name="Jay Z.J."/>
            <person name="Klingelsmith K.B."/>
            <person name="Rusch D.B."/>
            <person name="Inskeep W.P."/>
        </authorList>
    </citation>
    <scope>NUCLEOTIDE SEQUENCE [LARGE SCALE GENOMIC DNA]</scope>
    <source>
        <strain evidence="3 4">MDKW</strain>
    </source>
</reference>
<keyword evidence="3" id="KW-0121">Carboxypeptidase</keyword>
<dbReference type="GO" id="GO:0004180">
    <property type="term" value="F:carboxypeptidase activity"/>
    <property type="evidence" value="ECO:0007669"/>
    <property type="project" value="UniProtKB-KW"/>
</dbReference>
<keyword evidence="4" id="KW-1185">Reference proteome</keyword>
<feature type="transmembrane region" description="Helical" evidence="2">
    <location>
        <begin position="144"/>
        <end position="162"/>
    </location>
</feature>
<dbReference type="EMBL" id="RCOS01000132">
    <property type="protein sequence ID" value="RSN72962.1"/>
    <property type="molecule type" value="Genomic_DNA"/>
</dbReference>
<evidence type="ECO:0000256" key="2">
    <source>
        <dbReference type="SAM" id="Phobius"/>
    </source>
</evidence>
<accession>A0A3R9X1F3</accession>
<keyword evidence="2" id="KW-1133">Transmembrane helix</keyword>
<protein>
    <submittedName>
        <fullName evidence="3">Carboxypeptidase regulatory-like domain-containing protein</fullName>
    </submittedName>
</protein>
<evidence type="ECO:0000313" key="4">
    <source>
        <dbReference type="Proteomes" id="UP000277582"/>
    </source>
</evidence>
<sequence>MEPGFPAEFKDLSVPTRIATNEVKSISGSLYGKPPFQYGPLPGCEIRLYIDGSRVATAYTAGDGSFSFLIDGSKLQPGIHTIKIEFPGSWTYGWPFDRAVYQQDVQVYTPPQPPTYPTPTPTPTPAPTPSYPPLLPTAEQVTNTALIIAGLAVVGLGGYYAYKKGWFEKAGRKVEELGRKAVTRGMI</sequence>
<keyword evidence="3" id="KW-0378">Hydrolase</keyword>
<gene>
    <name evidence="3" type="ORF">D6D85_11770</name>
</gene>
<keyword evidence="2" id="KW-0472">Membrane</keyword>
<proteinExistence type="predicted"/>